<sequence length="108" mass="12517">MQPTITIPKGWEYPRFTLGERTQQGMIVGLEYYPADSQLAHEYGHGWRYSVMPNKNSQEVRHYFDDQIQTLSIAEIQQQIQAEIEDHQQQIKTLQQQLVVIKGGNTNG</sequence>
<protein>
    <submittedName>
        <fullName evidence="1">Uncharacterized protein</fullName>
    </submittedName>
</protein>
<accession>A0A951Q5W6</accession>
<gene>
    <name evidence="1" type="ORF">KME32_33675</name>
</gene>
<evidence type="ECO:0000313" key="2">
    <source>
        <dbReference type="Proteomes" id="UP000715781"/>
    </source>
</evidence>
<organism evidence="1 2">
    <name type="scientific">Mojavia pulchra JT2-VF2</name>
    <dbReference type="NCBI Taxonomy" id="287848"/>
    <lineage>
        <taxon>Bacteria</taxon>
        <taxon>Bacillati</taxon>
        <taxon>Cyanobacteriota</taxon>
        <taxon>Cyanophyceae</taxon>
        <taxon>Nostocales</taxon>
        <taxon>Nostocaceae</taxon>
    </lineage>
</organism>
<evidence type="ECO:0000313" key="1">
    <source>
        <dbReference type="EMBL" id="MBW4565946.1"/>
    </source>
</evidence>
<reference evidence="1" key="1">
    <citation type="submission" date="2021-05" db="EMBL/GenBank/DDBJ databases">
        <authorList>
            <person name="Pietrasiak N."/>
            <person name="Ward R."/>
            <person name="Stajich J.E."/>
            <person name="Kurbessoian T."/>
        </authorList>
    </citation>
    <scope>NUCLEOTIDE SEQUENCE</scope>
    <source>
        <strain evidence="1">JT2-VF2</strain>
    </source>
</reference>
<name>A0A951Q5W6_9NOST</name>
<comment type="caution">
    <text evidence="1">The sequence shown here is derived from an EMBL/GenBank/DDBJ whole genome shotgun (WGS) entry which is preliminary data.</text>
</comment>
<proteinExistence type="predicted"/>
<dbReference type="AlphaFoldDB" id="A0A951Q5W6"/>
<dbReference type="Proteomes" id="UP000715781">
    <property type="component" value="Unassembled WGS sequence"/>
</dbReference>
<reference evidence="1" key="2">
    <citation type="journal article" date="2022" name="Microbiol. Resour. Announc.">
        <title>Metagenome Sequencing to Explore Phylogenomics of Terrestrial Cyanobacteria.</title>
        <authorList>
            <person name="Ward R.D."/>
            <person name="Stajich J.E."/>
            <person name="Johansen J.R."/>
            <person name="Huntemann M."/>
            <person name="Clum A."/>
            <person name="Foster B."/>
            <person name="Foster B."/>
            <person name="Roux S."/>
            <person name="Palaniappan K."/>
            <person name="Varghese N."/>
            <person name="Mukherjee S."/>
            <person name="Reddy T.B.K."/>
            <person name="Daum C."/>
            <person name="Copeland A."/>
            <person name="Chen I.A."/>
            <person name="Ivanova N.N."/>
            <person name="Kyrpides N.C."/>
            <person name="Shapiro N."/>
            <person name="Eloe-Fadrosh E.A."/>
            <person name="Pietrasiak N."/>
        </authorList>
    </citation>
    <scope>NUCLEOTIDE SEQUENCE</scope>
    <source>
        <strain evidence="1">JT2-VF2</strain>
    </source>
</reference>
<dbReference type="EMBL" id="JAHHHN010000053">
    <property type="protein sequence ID" value="MBW4565946.1"/>
    <property type="molecule type" value="Genomic_DNA"/>
</dbReference>